<comment type="subcellular location">
    <subcellularLocation>
        <location evidence="3 16">Cytoplasm</location>
    </subcellularLocation>
</comment>
<evidence type="ECO:0000256" key="15">
    <source>
        <dbReference type="ARBA" id="ARBA00048914"/>
    </source>
</evidence>
<keyword evidence="12 16" id="KW-0560">Oxidoreductase</keyword>
<dbReference type="HAMAP" id="MF_00037">
    <property type="entry name" value="MurB"/>
    <property type="match status" value="1"/>
</dbReference>
<dbReference type="SUPFAM" id="SSF56194">
    <property type="entry name" value="Uridine diphospho-N-Acetylenolpyruvylglucosamine reductase, MurB, C-terminal domain"/>
    <property type="match status" value="1"/>
</dbReference>
<evidence type="ECO:0000313" key="18">
    <source>
        <dbReference type="EMBL" id="OGG40765.1"/>
    </source>
</evidence>
<protein>
    <recommendedName>
        <fullName evidence="16">UDP-N-acetylenolpyruvoylglucosamine reductase</fullName>
        <ecNumber evidence="16">1.3.1.98</ecNumber>
    </recommendedName>
    <alternativeName>
        <fullName evidence="16">UDP-N-acetylmuramate dehydrogenase</fullName>
    </alternativeName>
</protein>
<keyword evidence="8 16" id="KW-0274">FAD</keyword>
<keyword evidence="9 16" id="KW-0521">NADP</keyword>
<dbReference type="GO" id="GO:0071949">
    <property type="term" value="F:FAD binding"/>
    <property type="evidence" value="ECO:0007669"/>
    <property type="project" value="InterPro"/>
</dbReference>
<comment type="function">
    <text evidence="2 16">Cell wall formation.</text>
</comment>
<dbReference type="InterPro" id="IPR036318">
    <property type="entry name" value="FAD-bd_PCMH-like_sf"/>
</dbReference>
<dbReference type="InterPro" id="IPR016169">
    <property type="entry name" value="FAD-bd_PCMH_sub2"/>
</dbReference>
<dbReference type="EMBL" id="MFKK01000019">
    <property type="protein sequence ID" value="OGG40765.1"/>
    <property type="molecule type" value="Genomic_DNA"/>
</dbReference>
<comment type="similarity">
    <text evidence="16">Belongs to the MurB family.</text>
</comment>
<dbReference type="GO" id="GO:0051301">
    <property type="term" value="P:cell division"/>
    <property type="evidence" value="ECO:0007669"/>
    <property type="project" value="UniProtKB-KW"/>
</dbReference>
<evidence type="ECO:0000256" key="11">
    <source>
        <dbReference type="ARBA" id="ARBA00022984"/>
    </source>
</evidence>
<dbReference type="InterPro" id="IPR011601">
    <property type="entry name" value="MurB_C"/>
</dbReference>
<gene>
    <name evidence="16" type="primary">murB</name>
    <name evidence="18" type="ORF">A3A21_00880</name>
</gene>
<dbReference type="InterPro" id="IPR016166">
    <property type="entry name" value="FAD-bd_PCMH"/>
</dbReference>
<evidence type="ECO:0000259" key="17">
    <source>
        <dbReference type="PROSITE" id="PS51387"/>
    </source>
</evidence>
<sequence length="330" mass="36830">MKHMNKLEIREHVSLSSLSTFGMGGRAQFFVEVRTFEEFVFAVEWARKKNVSYRVMAGGSNIIFPDEGLDCLLIRFFGGNMVVSTNTESVTNKRISEFTDRTIIADAGVLLGDVIKKAVSLELRGLETLSGIPGTIGGAVYGNAGAYGHSISKAVEKVEILIPQTFERKWILKAQCKFGYRESVFKRGFTQTISPIILRVILKLEKGNQEELEKKSQEIISLREKKYKPGLKCPGSFFKNVLVKDVSKKSFALVDSSKIIDGKIPAGWLLERVGAKGMREGGIYIADFHGNLFVNDGQGTAANVKMLARILKKKVLDRFGIELEEEVRYF</sequence>
<dbReference type="GO" id="GO:0005829">
    <property type="term" value="C:cytosol"/>
    <property type="evidence" value="ECO:0007669"/>
    <property type="project" value="TreeGrafter"/>
</dbReference>
<comment type="pathway">
    <text evidence="4 16">Cell wall biogenesis; peptidoglycan biosynthesis.</text>
</comment>
<dbReference type="Pfam" id="PF02873">
    <property type="entry name" value="MurB_C"/>
    <property type="match status" value="1"/>
</dbReference>
<evidence type="ECO:0000256" key="14">
    <source>
        <dbReference type="ARBA" id="ARBA00023316"/>
    </source>
</evidence>
<keyword evidence="10 16" id="KW-0133">Cell shape</keyword>
<dbReference type="Gene3D" id="3.30.43.10">
    <property type="entry name" value="Uridine Diphospho-n-acetylenolpyruvylglucosamine Reductase, domain 2"/>
    <property type="match status" value="1"/>
</dbReference>
<dbReference type="NCBIfam" id="TIGR00179">
    <property type="entry name" value="murB"/>
    <property type="match status" value="1"/>
</dbReference>
<evidence type="ECO:0000256" key="2">
    <source>
        <dbReference type="ARBA" id="ARBA00003921"/>
    </source>
</evidence>
<dbReference type="SUPFAM" id="SSF56176">
    <property type="entry name" value="FAD-binding/transporter-associated domain-like"/>
    <property type="match status" value="1"/>
</dbReference>
<dbReference type="PANTHER" id="PTHR21071:SF4">
    <property type="entry name" value="UDP-N-ACETYLENOLPYRUVOYLGLUCOSAMINE REDUCTASE"/>
    <property type="match status" value="1"/>
</dbReference>
<comment type="cofactor">
    <cofactor evidence="1 16">
        <name>FAD</name>
        <dbReference type="ChEBI" id="CHEBI:57692"/>
    </cofactor>
</comment>
<dbReference type="InterPro" id="IPR006094">
    <property type="entry name" value="Oxid_FAD_bind_N"/>
</dbReference>
<evidence type="ECO:0000256" key="13">
    <source>
        <dbReference type="ARBA" id="ARBA00023306"/>
    </source>
</evidence>
<evidence type="ECO:0000256" key="3">
    <source>
        <dbReference type="ARBA" id="ARBA00004496"/>
    </source>
</evidence>
<comment type="caution">
    <text evidence="18">The sequence shown here is derived from an EMBL/GenBank/DDBJ whole genome shotgun (WGS) entry which is preliminary data.</text>
</comment>
<dbReference type="UniPathway" id="UPA00219"/>
<keyword evidence="5 16" id="KW-0963">Cytoplasm</keyword>
<evidence type="ECO:0000256" key="12">
    <source>
        <dbReference type="ARBA" id="ARBA00023002"/>
    </source>
</evidence>
<dbReference type="Proteomes" id="UP000176996">
    <property type="component" value="Unassembled WGS sequence"/>
</dbReference>
<keyword evidence="7 16" id="KW-0285">Flavoprotein</keyword>
<proteinExistence type="inferred from homology"/>
<evidence type="ECO:0000256" key="10">
    <source>
        <dbReference type="ARBA" id="ARBA00022960"/>
    </source>
</evidence>
<dbReference type="GO" id="GO:0071555">
    <property type="term" value="P:cell wall organization"/>
    <property type="evidence" value="ECO:0007669"/>
    <property type="project" value="UniProtKB-KW"/>
</dbReference>
<dbReference type="GO" id="GO:0008762">
    <property type="term" value="F:UDP-N-acetylmuramate dehydrogenase activity"/>
    <property type="evidence" value="ECO:0007669"/>
    <property type="project" value="UniProtKB-UniRule"/>
</dbReference>
<evidence type="ECO:0000313" key="19">
    <source>
        <dbReference type="Proteomes" id="UP000176996"/>
    </source>
</evidence>
<keyword evidence="6 16" id="KW-0132">Cell division</keyword>
<dbReference type="Gene3D" id="3.30.465.10">
    <property type="match status" value="1"/>
</dbReference>
<dbReference type="AlphaFoldDB" id="A0A1F6BUY4"/>
<evidence type="ECO:0000256" key="8">
    <source>
        <dbReference type="ARBA" id="ARBA00022827"/>
    </source>
</evidence>
<dbReference type="Pfam" id="PF01565">
    <property type="entry name" value="FAD_binding_4"/>
    <property type="match status" value="1"/>
</dbReference>
<comment type="catalytic activity">
    <reaction evidence="15 16">
        <text>UDP-N-acetyl-alpha-D-muramate + NADP(+) = UDP-N-acetyl-3-O-(1-carboxyvinyl)-alpha-D-glucosamine + NADPH + H(+)</text>
        <dbReference type="Rhea" id="RHEA:12248"/>
        <dbReference type="ChEBI" id="CHEBI:15378"/>
        <dbReference type="ChEBI" id="CHEBI:57783"/>
        <dbReference type="ChEBI" id="CHEBI:58349"/>
        <dbReference type="ChEBI" id="CHEBI:68483"/>
        <dbReference type="ChEBI" id="CHEBI:70757"/>
        <dbReference type="EC" id="1.3.1.98"/>
    </reaction>
</comment>
<reference evidence="18 19" key="1">
    <citation type="journal article" date="2016" name="Nat. Commun.">
        <title>Thousands of microbial genomes shed light on interconnected biogeochemical processes in an aquifer system.</title>
        <authorList>
            <person name="Anantharaman K."/>
            <person name="Brown C.T."/>
            <person name="Hug L.A."/>
            <person name="Sharon I."/>
            <person name="Castelle C.J."/>
            <person name="Probst A.J."/>
            <person name="Thomas B.C."/>
            <person name="Singh A."/>
            <person name="Wilkins M.J."/>
            <person name="Karaoz U."/>
            <person name="Brodie E.L."/>
            <person name="Williams K.H."/>
            <person name="Hubbard S.S."/>
            <person name="Banfield J.F."/>
        </authorList>
    </citation>
    <scope>NUCLEOTIDE SEQUENCE [LARGE SCALE GENOMIC DNA]</scope>
</reference>
<dbReference type="GO" id="GO:0008360">
    <property type="term" value="P:regulation of cell shape"/>
    <property type="evidence" value="ECO:0007669"/>
    <property type="project" value="UniProtKB-KW"/>
</dbReference>
<dbReference type="EC" id="1.3.1.98" evidence="16"/>
<dbReference type="InterPro" id="IPR036635">
    <property type="entry name" value="MurB_C_sf"/>
</dbReference>
<name>A0A1F6BUY4_9BACT</name>
<feature type="domain" description="FAD-binding PCMH-type" evidence="17">
    <location>
        <begin position="23"/>
        <end position="207"/>
    </location>
</feature>
<feature type="active site" evidence="16">
    <location>
        <position position="181"/>
    </location>
</feature>
<feature type="active site" evidence="16">
    <location>
        <position position="326"/>
    </location>
</feature>
<keyword evidence="11 16" id="KW-0573">Peptidoglycan synthesis</keyword>
<evidence type="ECO:0000256" key="6">
    <source>
        <dbReference type="ARBA" id="ARBA00022618"/>
    </source>
</evidence>
<keyword evidence="14 16" id="KW-0961">Cell wall biogenesis/degradation</keyword>
<evidence type="ECO:0000256" key="9">
    <source>
        <dbReference type="ARBA" id="ARBA00022857"/>
    </source>
</evidence>
<dbReference type="PROSITE" id="PS51387">
    <property type="entry name" value="FAD_PCMH"/>
    <property type="match status" value="1"/>
</dbReference>
<feature type="active site" description="Proton donor" evidence="16">
    <location>
        <position position="236"/>
    </location>
</feature>
<keyword evidence="13 16" id="KW-0131">Cell cycle</keyword>
<dbReference type="Gene3D" id="3.90.78.10">
    <property type="entry name" value="UDP-N-acetylenolpyruvoylglucosamine reductase, C-terminal domain"/>
    <property type="match status" value="1"/>
</dbReference>
<dbReference type="PANTHER" id="PTHR21071">
    <property type="entry name" value="UDP-N-ACETYLENOLPYRUVOYLGLUCOSAMINE REDUCTASE"/>
    <property type="match status" value="1"/>
</dbReference>
<dbReference type="InterPro" id="IPR003170">
    <property type="entry name" value="MurB"/>
</dbReference>
<organism evidence="18 19">
    <name type="scientific">Candidatus Jorgensenbacteria bacterium RIFCSPLOWO2_01_FULL_45_25b</name>
    <dbReference type="NCBI Taxonomy" id="1798471"/>
    <lineage>
        <taxon>Bacteria</taxon>
        <taxon>Candidatus Joergenseniibacteriota</taxon>
    </lineage>
</organism>
<evidence type="ECO:0000256" key="1">
    <source>
        <dbReference type="ARBA" id="ARBA00001974"/>
    </source>
</evidence>
<evidence type="ECO:0000256" key="4">
    <source>
        <dbReference type="ARBA" id="ARBA00004752"/>
    </source>
</evidence>
<evidence type="ECO:0000256" key="5">
    <source>
        <dbReference type="ARBA" id="ARBA00022490"/>
    </source>
</evidence>
<dbReference type="GO" id="GO:0009252">
    <property type="term" value="P:peptidoglycan biosynthetic process"/>
    <property type="evidence" value="ECO:0007669"/>
    <property type="project" value="UniProtKB-UniRule"/>
</dbReference>
<evidence type="ECO:0000256" key="16">
    <source>
        <dbReference type="HAMAP-Rule" id="MF_00037"/>
    </source>
</evidence>
<dbReference type="InterPro" id="IPR016167">
    <property type="entry name" value="FAD-bd_PCMH_sub1"/>
</dbReference>
<accession>A0A1F6BUY4</accession>
<dbReference type="STRING" id="1798471.A3A21_00880"/>
<evidence type="ECO:0000256" key="7">
    <source>
        <dbReference type="ARBA" id="ARBA00022630"/>
    </source>
</evidence>